<dbReference type="Gene3D" id="3.40.50.150">
    <property type="entry name" value="Vaccinia Virus protein VP39"/>
    <property type="match status" value="1"/>
</dbReference>
<reference evidence="2 3" key="1">
    <citation type="submission" date="2013-12" db="EMBL/GenBank/DDBJ databases">
        <authorList>
            <consortium name="DOE Joint Genome Institute"/>
            <person name="Smidt H."/>
            <person name="Huntemann M."/>
            <person name="Han J."/>
            <person name="Chen A."/>
            <person name="Kyrpides N."/>
            <person name="Mavromatis K."/>
            <person name="Markowitz V."/>
            <person name="Palaniappan K."/>
            <person name="Ivanova N."/>
            <person name="Schaumberg A."/>
            <person name="Pati A."/>
            <person name="Liolios K."/>
            <person name="Nordberg H.P."/>
            <person name="Cantor M.N."/>
            <person name="Hua S.X."/>
            <person name="Woyke T."/>
        </authorList>
    </citation>
    <scope>NUCLEOTIDE SEQUENCE [LARGE SCALE GENOMIC DNA]</scope>
    <source>
        <strain evidence="3">DSM 15288</strain>
    </source>
</reference>
<dbReference type="CDD" id="cd02440">
    <property type="entry name" value="AdoMet_MTases"/>
    <property type="match status" value="1"/>
</dbReference>
<dbReference type="SUPFAM" id="SSF53335">
    <property type="entry name" value="S-adenosyl-L-methionine-dependent methyltransferases"/>
    <property type="match status" value="1"/>
</dbReference>
<accession>W0E7G8</accession>
<dbReference type="PRINTS" id="PR00996">
    <property type="entry name" value="CHERMTFRASE"/>
</dbReference>
<protein>
    <submittedName>
        <fullName evidence="2">Chemotaxis protein R</fullName>
    </submittedName>
</protein>
<gene>
    <name evidence="2" type="ORF">DESME_06795</name>
</gene>
<evidence type="ECO:0000313" key="2">
    <source>
        <dbReference type="EMBL" id="AHF06800.1"/>
    </source>
</evidence>
<name>W0E7G8_9FIRM</name>
<dbReference type="SMART" id="SM00138">
    <property type="entry name" value="MeTrc"/>
    <property type="match status" value="1"/>
</dbReference>
<dbReference type="Pfam" id="PF01739">
    <property type="entry name" value="CheR"/>
    <property type="match status" value="1"/>
</dbReference>
<dbReference type="PANTHER" id="PTHR24422:SF8">
    <property type="entry name" value="CHEMOTAXIS PROTEIN"/>
    <property type="match status" value="1"/>
</dbReference>
<dbReference type="GO" id="GO:0008757">
    <property type="term" value="F:S-adenosylmethionine-dependent methyltransferase activity"/>
    <property type="evidence" value="ECO:0007669"/>
    <property type="project" value="InterPro"/>
</dbReference>
<dbReference type="RefSeq" id="WP_006715521.1">
    <property type="nucleotide sequence ID" value="NZ_CP007032.1"/>
</dbReference>
<dbReference type="InterPro" id="IPR050903">
    <property type="entry name" value="Bact_Chemotaxis_MeTrfase"/>
</dbReference>
<dbReference type="PROSITE" id="PS50123">
    <property type="entry name" value="CHER"/>
    <property type="match status" value="1"/>
</dbReference>
<dbReference type="Pfam" id="PF03705">
    <property type="entry name" value="CheR_N"/>
    <property type="match status" value="1"/>
</dbReference>
<keyword evidence="3" id="KW-1185">Reference proteome</keyword>
<dbReference type="InterPro" id="IPR029063">
    <property type="entry name" value="SAM-dependent_MTases_sf"/>
</dbReference>
<dbReference type="InterPro" id="IPR000780">
    <property type="entry name" value="CheR_MeTrfase"/>
</dbReference>
<evidence type="ECO:0000259" key="1">
    <source>
        <dbReference type="PROSITE" id="PS50123"/>
    </source>
</evidence>
<dbReference type="PANTHER" id="PTHR24422">
    <property type="entry name" value="CHEMOTAXIS PROTEIN METHYLTRANSFERASE"/>
    <property type="match status" value="1"/>
</dbReference>
<dbReference type="InterPro" id="IPR022642">
    <property type="entry name" value="CheR_C"/>
</dbReference>
<dbReference type="eggNOG" id="COG1352">
    <property type="taxonomic scope" value="Bacteria"/>
</dbReference>
<organism evidence="2 3">
    <name type="scientific">Desulfitobacterium metallireducens DSM 15288</name>
    <dbReference type="NCBI Taxonomy" id="871968"/>
    <lineage>
        <taxon>Bacteria</taxon>
        <taxon>Bacillati</taxon>
        <taxon>Bacillota</taxon>
        <taxon>Clostridia</taxon>
        <taxon>Eubacteriales</taxon>
        <taxon>Desulfitobacteriaceae</taxon>
        <taxon>Desulfitobacterium</taxon>
    </lineage>
</organism>
<evidence type="ECO:0000313" key="3">
    <source>
        <dbReference type="Proteomes" id="UP000010847"/>
    </source>
</evidence>
<dbReference type="EMBL" id="CP007032">
    <property type="protein sequence ID" value="AHF06800.1"/>
    <property type="molecule type" value="Genomic_DNA"/>
</dbReference>
<dbReference type="AlphaFoldDB" id="W0E7G8"/>
<sequence>MRGGLKISKPSNNELETLEIELLLEGIYRYYGYDFRNYTAPYLQRRVKHRLQVENLPSISRLQELVLHDPRMMRKLFGDFTINVTEMFRDPDFFLSLRINVIPTLKKLTRIRIWQAGCSTGEESYSLAILLREEGLASKVKIYATDINEATLEEAKKGSFPIASMQKCTRNYIEAGGKNAFSKYYMVDGEHVIFDPTLAESIIFAQHDLVNDQSFNEFDLILCRNVMIYFNKQLQKQVHRLLLESLKTSGFLGLGNKEALILSAQIPCYEPVDLKAKIFRKII</sequence>
<dbReference type="Proteomes" id="UP000010847">
    <property type="component" value="Chromosome"/>
</dbReference>
<dbReference type="OrthoDB" id="9816309at2"/>
<dbReference type="SUPFAM" id="SSF47757">
    <property type="entry name" value="Chemotaxis receptor methyltransferase CheR, N-terminal domain"/>
    <property type="match status" value="1"/>
</dbReference>
<proteinExistence type="predicted"/>
<feature type="domain" description="CheR-type methyltransferase" evidence="1">
    <location>
        <begin position="8"/>
        <end position="260"/>
    </location>
</feature>
<dbReference type="STRING" id="871968.DESME_06795"/>
<dbReference type="KEGG" id="dmt:DESME_06795"/>
<dbReference type="HOGENOM" id="CLU_025854_1_0_9"/>
<dbReference type="InterPro" id="IPR022641">
    <property type="entry name" value="CheR_N"/>
</dbReference>